<reference evidence="2" key="1">
    <citation type="submission" date="2021-01" db="EMBL/GenBank/DDBJ databases">
        <authorList>
            <person name="Corre E."/>
            <person name="Pelletier E."/>
            <person name="Niang G."/>
            <person name="Scheremetjew M."/>
            <person name="Finn R."/>
            <person name="Kale V."/>
            <person name="Holt S."/>
            <person name="Cochrane G."/>
            <person name="Meng A."/>
            <person name="Brown T."/>
            <person name="Cohen L."/>
        </authorList>
    </citation>
    <scope>NUCLEOTIDE SEQUENCE</scope>
    <source>
        <strain evidence="2">UTEX LB 985</strain>
    </source>
</reference>
<dbReference type="EMBL" id="HBGU01040307">
    <property type="protein sequence ID" value="CAD9468848.1"/>
    <property type="molecule type" value="Transcribed_RNA"/>
</dbReference>
<accession>A0A7S2GTV5</accession>
<dbReference type="Pfam" id="PF07574">
    <property type="entry name" value="SMC_Nse1"/>
    <property type="match status" value="1"/>
</dbReference>
<evidence type="ECO:0000256" key="1">
    <source>
        <dbReference type="RuleBase" id="RU368018"/>
    </source>
</evidence>
<dbReference type="GO" id="GO:0005634">
    <property type="term" value="C:nucleus"/>
    <property type="evidence" value="ECO:0007669"/>
    <property type="project" value="UniProtKB-SubCell"/>
</dbReference>
<proteinExistence type="inferred from homology"/>
<gene>
    <name evidence="2" type="ORF">CBRE1094_LOCUS21993</name>
</gene>
<keyword evidence="1" id="KW-0479">Metal-binding</keyword>
<comment type="catalytic activity">
    <reaction evidence="1">
        <text>S-ubiquitinyl-[E2 ubiquitin-conjugating enzyme]-L-cysteine + [acceptor protein]-L-lysine = [E2 ubiquitin-conjugating enzyme]-L-cysteine + N(6)-ubiquitinyl-[acceptor protein]-L-lysine.</text>
        <dbReference type="EC" id="2.3.2.27"/>
    </reaction>
</comment>
<keyword evidence="1" id="KW-0833">Ubl conjugation pathway</keyword>
<dbReference type="AlphaFoldDB" id="A0A7S2GTV5"/>
<dbReference type="PANTHER" id="PTHR20973:SF0">
    <property type="entry name" value="NON-STRUCTURAL MAINTENANCE OF CHROMOSOMES ELEMENT 1 HOMOLOG"/>
    <property type="match status" value="1"/>
</dbReference>
<keyword evidence="1" id="KW-0862">Zinc</keyword>
<sequence length="178" mass="20669">MGDVQRNLCQILLDQGAVSEAHMLEYFHECYERHKESAKQAKLRWYDETKSDESRKKNQETLSSIMDALNEQLKEFSLRVIRAKSKQSGEPEWYYGVVNMNSEDAFSQLANSLSKPEQEFFQKCVAALATRLNAPYPHSRTSLMRPPHASAPCRREEAALLYVGQARQRHHRFRLQGH</sequence>
<organism evidence="2">
    <name type="scientific">Haptolina brevifila</name>
    <dbReference type="NCBI Taxonomy" id="156173"/>
    <lineage>
        <taxon>Eukaryota</taxon>
        <taxon>Haptista</taxon>
        <taxon>Haptophyta</taxon>
        <taxon>Prymnesiophyceae</taxon>
        <taxon>Prymnesiales</taxon>
        <taxon>Prymnesiaceae</taxon>
        <taxon>Haptolina</taxon>
    </lineage>
</organism>
<dbReference type="InterPro" id="IPR011513">
    <property type="entry name" value="Nse1"/>
</dbReference>
<comment type="subunit">
    <text evidence="1">Component of the Smc5-Smc6 complex.</text>
</comment>
<keyword evidence="1" id="KW-0863">Zinc-finger</keyword>
<dbReference type="GO" id="GO:0061630">
    <property type="term" value="F:ubiquitin protein ligase activity"/>
    <property type="evidence" value="ECO:0007669"/>
    <property type="project" value="UniProtKB-EC"/>
</dbReference>
<dbReference type="PANTHER" id="PTHR20973">
    <property type="entry name" value="NON-SMC ELEMENT 1-RELATED"/>
    <property type="match status" value="1"/>
</dbReference>
<keyword evidence="1" id="KW-0808">Transferase</keyword>
<dbReference type="Gene3D" id="3.90.1150.220">
    <property type="match status" value="1"/>
</dbReference>
<keyword evidence="1" id="KW-0227">DNA damage</keyword>
<comment type="subcellular location">
    <subcellularLocation>
        <location evidence="1">Nucleus</location>
    </subcellularLocation>
</comment>
<comment type="similarity">
    <text evidence="1">Belongs to the NSE1 family.</text>
</comment>
<keyword evidence="1" id="KW-0233">DNA recombination</keyword>
<keyword evidence="1" id="KW-0539">Nucleus</keyword>
<dbReference type="EC" id="2.3.2.27" evidence="1"/>
<protein>
    <recommendedName>
        <fullName evidence="1">Non-structural maintenance of chromosomes element 1 homolog</fullName>
        <ecNumber evidence="1">2.3.2.27</ecNumber>
    </recommendedName>
</protein>
<evidence type="ECO:0000313" key="2">
    <source>
        <dbReference type="EMBL" id="CAD9468848.1"/>
    </source>
</evidence>
<name>A0A7S2GTV5_9EUKA</name>
<dbReference type="GO" id="GO:0008270">
    <property type="term" value="F:zinc ion binding"/>
    <property type="evidence" value="ECO:0007669"/>
    <property type="project" value="UniProtKB-KW"/>
</dbReference>
<dbReference type="GO" id="GO:0000724">
    <property type="term" value="P:double-strand break repair via homologous recombination"/>
    <property type="evidence" value="ECO:0007669"/>
    <property type="project" value="TreeGrafter"/>
</dbReference>
<dbReference type="GO" id="GO:0030915">
    <property type="term" value="C:Smc5-Smc6 complex"/>
    <property type="evidence" value="ECO:0007669"/>
    <property type="project" value="UniProtKB-UniRule"/>
</dbReference>
<keyword evidence="1" id="KW-0234">DNA repair</keyword>